<dbReference type="GO" id="GO:0004930">
    <property type="term" value="F:G protein-coupled receptor activity"/>
    <property type="evidence" value="ECO:0007669"/>
    <property type="project" value="InterPro"/>
</dbReference>
<comment type="subcellular location">
    <subcellularLocation>
        <location evidence="1">Membrane</location>
    </subcellularLocation>
</comment>
<proteinExistence type="predicted"/>
<dbReference type="Pfam" id="PF10320">
    <property type="entry name" value="7TM_GPCR_Srsx"/>
    <property type="match status" value="1"/>
</dbReference>
<dbReference type="GO" id="GO:0016020">
    <property type="term" value="C:membrane"/>
    <property type="evidence" value="ECO:0007669"/>
    <property type="project" value="UniProtKB-SubCell"/>
</dbReference>
<dbReference type="OrthoDB" id="6142583at2759"/>
<dbReference type="InterPro" id="IPR000276">
    <property type="entry name" value="GPCR_Rhodpsn"/>
</dbReference>
<feature type="transmembrane region" description="Helical" evidence="5">
    <location>
        <begin position="252"/>
        <end position="276"/>
    </location>
</feature>
<comment type="caution">
    <text evidence="7">The sequence shown here is derived from an EMBL/GenBank/DDBJ whole genome shotgun (WGS) entry which is preliminary data.</text>
</comment>
<gene>
    <name evidence="7" type="ORF">MENT_LOCUS14939</name>
</gene>
<organism evidence="7 8">
    <name type="scientific">Meloidogyne enterolobii</name>
    <name type="common">Root-knot nematode worm</name>
    <name type="synonym">Meloidogyne mayaguensis</name>
    <dbReference type="NCBI Taxonomy" id="390850"/>
    <lineage>
        <taxon>Eukaryota</taxon>
        <taxon>Metazoa</taxon>
        <taxon>Ecdysozoa</taxon>
        <taxon>Nematoda</taxon>
        <taxon>Chromadorea</taxon>
        <taxon>Rhabditida</taxon>
        <taxon>Tylenchina</taxon>
        <taxon>Tylenchomorpha</taxon>
        <taxon>Tylenchoidea</taxon>
        <taxon>Meloidogynidae</taxon>
        <taxon>Meloidogyninae</taxon>
        <taxon>Meloidogyne</taxon>
    </lineage>
</organism>
<feature type="transmembrane region" description="Helical" evidence="5">
    <location>
        <begin position="129"/>
        <end position="150"/>
    </location>
</feature>
<evidence type="ECO:0000256" key="1">
    <source>
        <dbReference type="ARBA" id="ARBA00004370"/>
    </source>
</evidence>
<name>A0A6V7UM94_MELEN</name>
<feature type="transmembrane region" description="Helical" evidence="5">
    <location>
        <begin position="53"/>
        <end position="75"/>
    </location>
</feature>
<keyword evidence="3 5" id="KW-1133">Transmembrane helix</keyword>
<dbReference type="SUPFAM" id="SSF81321">
    <property type="entry name" value="Family A G protein-coupled receptor-like"/>
    <property type="match status" value="1"/>
</dbReference>
<dbReference type="SMART" id="SM01381">
    <property type="entry name" value="7TM_GPCR_Srsx"/>
    <property type="match status" value="1"/>
</dbReference>
<dbReference type="InterPro" id="IPR047130">
    <property type="entry name" value="7TM_GPCR_Srsx_nematod"/>
</dbReference>
<evidence type="ECO:0000256" key="5">
    <source>
        <dbReference type="SAM" id="Phobius"/>
    </source>
</evidence>
<evidence type="ECO:0000313" key="7">
    <source>
        <dbReference type="EMBL" id="CAD2161562.1"/>
    </source>
</evidence>
<feature type="transmembrane region" description="Helical" evidence="5">
    <location>
        <begin position="219"/>
        <end position="240"/>
    </location>
</feature>
<dbReference type="AlphaFoldDB" id="A0A6V7UM94"/>
<dbReference type="EMBL" id="CAJEWN010000086">
    <property type="protein sequence ID" value="CAD2161562.1"/>
    <property type="molecule type" value="Genomic_DNA"/>
</dbReference>
<accession>A0A6V7UM94</accession>
<keyword evidence="2 5" id="KW-0812">Transmembrane</keyword>
<dbReference type="Proteomes" id="UP000580250">
    <property type="component" value="Unassembled WGS sequence"/>
</dbReference>
<dbReference type="PANTHER" id="PTHR23360">
    <property type="entry name" value="G-PROTEIN COUPLED RECEPTORS FAMILY 1 PROFILE DOMAIN-CONTAINING PROTEIN-RELATED"/>
    <property type="match status" value="1"/>
</dbReference>
<keyword evidence="4 5" id="KW-0472">Membrane</keyword>
<reference evidence="7 8" key="1">
    <citation type="submission" date="2020-08" db="EMBL/GenBank/DDBJ databases">
        <authorList>
            <person name="Koutsovoulos G."/>
            <person name="Danchin GJ E."/>
        </authorList>
    </citation>
    <scope>NUCLEOTIDE SEQUENCE [LARGE SCALE GENOMIC DNA]</scope>
</reference>
<dbReference type="PROSITE" id="PS50262">
    <property type="entry name" value="G_PROTEIN_RECEP_F1_2"/>
    <property type="match status" value="1"/>
</dbReference>
<dbReference type="Gene3D" id="1.20.1070.10">
    <property type="entry name" value="Rhodopsin 7-helix transmembrane proteins"/>
    <property type="match status" value="1"/>
</dbReference>
<evidence type="ECO:0000259" key="6">
    <source>
        <dbReference type="PROSITE" id="PS50262"/>
    </source>
</evidence>
<sequence>MLYEQYKNAGPSLTLILPSVLLNVAGVPGIVANFILIFVTILNKKLRGPTNYLLALTAFFEILHQSAHFVFLFVAASGINFINYSTALQFELHTIFGATAAQTALASTGVDRLLSVLIPLKYNKINIRLYLSIHTILVFSSGIWMSINAINLSNKYPTLPVTGYIGDLFILDMEIMFQFIMVICSLNAINYILIWISVRCLHSGNISQSDTQSRLLKSLILIISIVIGGYIINSLCHLIINRFLNFNDIQNWLVNVFGGFLSNIGASAETPILYIFSSIYREAINKQLKRLFCKKFQKNKISAVPAFVNCSGVKTKQLINGGGGGGGGGIVNNNNVDPKK</sequence>
<evidence type="ECO:0000256" key="3">
    <source>
        <dbReference type="ARBA" id="ARBA00022989"/>
    </source>
</evidence>
<dbReference type="InterPro" id="IPR019424">
    <property type="entry name" value="7TM_GPCR_Srsx"/>
</dbReference>
<evidence type="ECO:0000256" key="4">
    <source>
        <dbReference type="ARBA" id="ARBA00023136"/>
    </source>
</evidence>
<feature type="domain" description="G-protein coupled receptors family 1 profile" evidence="6">
    <location>
        <begin position="32"/>
        <end position="274"/>
    </location>
</feature>
<dbReference type="PANTHER" id="PTHR23360:SF5">
    <property type="entry name" value="G-PROTEIN COUPLED RECEPTORS FAMILY 1 PROFILE DOMAIN-CONTAINING PROTEIN"/>
    <property type="match status" value="1"/>
</dbReference>
<evidence type="ECO:0000256" key="2">
    <source>
        <dbReference type="ARBA" id="ARBA00022692"/>
    </source>
</evidence>
<feature type="transmembrane region" description="Helical" evidence="5">
    <location>
        <begin position="20"/>
        <end position="41"/>
    </location>
</feature>
<evidence type="ECO:0000313" key="8">
    <source>
        <dbReference type="Proteomes" id="UP000580250"/>
    </source>
</evidence>
<feature type="transmembrane region" description="Helical" evidence="5">
    <location>
        <begin position="175"/>
        <end position="198"/>
    </location>
</feature>
<dbReference type="InterPro" id="IPR017452">
    <property type="entry name" value="GPCR_Rhodpsn_7TM"/>
</dbReference>
<protein>
    <recommendedName>
        <fullName evidence="6">G-protein coupled receptors family 1 profile domain-containing protein</fullName>
    </recommendedName>
</protein>